<reference evidence="1 2" key="1">
    <citation type="submission" date="2022-09" db="EMBL/GenBank/DDBJ databases">
        <authorList>
            <person name="Palmer J.M."/>
        </authorList>
    </citation>
    <scope>NUCLEOTIDE SEQUENCE [LARGE SCALE GENOMIC DNA]</scope>
    <source>
        <strain evidence="1 2">DSM 7382</strain>
    </source>
</reference>
<organism evidence="1 2">
    <name type="scientific">Cerrena zonata</name>
    <dbReference type="NCBI Taxonomy" id="2478898"/>
    <lineage>
        <taxon>Eukaryota</taxon>
        <taxon>Fungi</taxon>
        <taxon>Dikarya</taxon>
        <taxon>Basidiomycota</taxon>
        <taxon>Agaricomycotina</taxon>
        <taxon>Agaricomycetes</taxon>
        <taxon>Polyporales</taxon>
        <taxon>Cerrenaceae</taxon>
        <taxon>Cerrena</taxon>
    </lineage>
</organism>
<sequence>MLMWLWAEAYSGRPRPFRNARACACSMAWIAGSEAEDVKSASQTGATYSWSSWRVNFALGKKDERTSTKNGLRTLCRQSDSALLLSQCLHDCMMEEEMGEIL</sequence>
<accession>A0AAW0FZB5</accession>
<name>A0AAW0FZB5_9APHY</name>
<dbReference type="AlphaFoldDB" id="A0AAW0FZB5"/>
<evidence type="ECO:0000313" key="1">
    <source>
        <dbReference type="EMBL" id="KAK7682105.1"/>
    </source>
</evidence>
<keyword evidence="2" id="KW-1185">Reference proteome</keyword>
<gene>
    <name evidence="1" type="ORF">QCA50_014691</name>
</gene>
<dbReference type="Proteomes" id="UP001385951">
    <property type="component" value="Unassembled WGS sequence"/>
</dbReference>
<evidence type="ECO:0000313" key="2">
    <source>
        <dbReference type="Proteomes" id="UP001385951"/>
    </source>
</evidence>
<dbReference type="EMBL" id="JASBNA010000037">
    <property type="protein sequence ID" value="KAK7682105.1"/>
    <property type="molecule type" value="Genomic_DNA"/>
</dbReference>
<protein>
    <submittedName>
        <fullName evidence="1">Uncharacterized protein</fullName>
    </submittedName>
</protein>
<proteinExistence type="predicted"/>
<comment type="caution">
    <text evidence="1">The sequence shown here is derived from an EMBL/GenBank/DDBJ whole genome shotgun (WGS) entry which is preliminary data.</text>
</comment>